<dbReference type="PANTHER" id="PTHR23317">
    <property type="entry name" value="DEDICATOR OF CYTOKINESIS DOCK"/>
    <property type="match status" value="1"/>
</dbReference>
<evidence type="ECO:0000256" key="2">
    <source>
        <dbReference type="SAM" id="MobiDB-lite"/>
    </source>
</evidence>
<feature type="compositionally biased region" description="Polar residues" evidence="2">
    <location>
        <begin position="1903"/>
        <end position="1921"/>
    </location>
</feature>
<feature type="region of interest" description="Disordered" evidence="2">
    <location>
        <begin position="1899"/>
        <end position="1921"/>
    </location>
</feature>
<feature type="compositionally biased region" description="Basic and acidic residues" evidence="2">
    <location>
        <begin position="718"/>
        <end position="727"/>
    </location>
</feature>
<protein>
    <recommendedName>
        <fullName evidence="3">C2 DOCK-type domain-containing protein</fullName>
    </recommendedName>
</protein>
<gene>
    <name evidence="4" type="ORF">CDEB00056_LOCUS10148</name>
    <name evidence="5" type="ORF">CDEB00056_LOCUS10149</name>
</gene>
<feature type="region of interest" description="Disordered" evidence="2">
    <location>
        <begin position="1710"/>
        <end position="1744"/>
    </location>
</feature>
<feature type="region of interest" description="Disordered" evidence="2">
    <location>
        <begin position="2449"/>
        <end position="2474"/>
    </location>
</feature>
<reference evidence="5" key="1">
    <citation type="submission" date="2021-01" db="EMBL/GenBank/DDBJ databases">
        <authorList>
            <person name="Corre E."/>
            <person name="Pelletier E."/>
            <person name="Niang G."/>
            <person name="Scheremetjew M."/>
            <person name="Finn R."/>
            <person name="Kale V."/>
            <person name="Holt S."/>
            <person name="Cochrane G."/>
            <person name="Meng A."/>
            <person name="Brown T."/>
            <person name="Cohen L."/>
        </authorList>
    </citation>
    <scope>NUCLEOTIDE SEQUENCE</scope>
    <source>
        <strain evidence="5">MM31A-1</strain>
    </source>
</reference>
<dbReference type="InterPro" id="IPR027007">
    <property type="entry name" value="C2_DOCK-type_domain"/>
</dbReference>
<dbReference type="InterPro" id="IPR035892">
    <property type="entry name" value="C2_domain_sf"/>
</dbReference>
<feature type="region of interest" description="Disordered" evidence="2">
    <location>
        <begin position="92"/>
        <end position="116"/>
    </location>
</feature>
<feature type="compositionally biased region" description="Polar residues" evidence="2">
    <location>
        <begin position="1734"/>
        <end position="1743"/>
    </location>
</feature>
<accession>A0A6S8UTH9</accession>
<feature type="region of interest" description="Disordered" evidence="2">
    <location>
        <begin position="328"/>
        <end position="377"/>
    </location>
</feature>
<feature type="compositionally biased region" description="Polar residues" evidence="2">
    <location>
        <begin position="3193"/>
        <end position="3208"/>
    </location>
</feature>
<feature type="region of interest" description="Disordered" evidence="2">
    <location>
        <begin position="2365"/>
        <end position="2388"/>
    </location>
</feature>
<feature type="region of interest" description="Disordered" evidence="2">
    <location>
        <begin position="1570"/>
        <end position="1597"/>
    </location>
</feature>
<feature type="compositionally biased region" description="Polar residues" evidence="2">
    <location>
        <begin position="2374"/>
        <end position="2385"/>
    </location>
</feature>
<feature type="region of interest" description="Disordered" evidence="2">
    <location>
        <begin position="1"/>
        <end position="43"/>
    </location>
</feature>
<feature type="region of interest" description="Disordered" evidence="2">
    <location>
        <begin position="3190"/>
        <end position="3213"/>
    </location>
</feature>
<organism evidence="5">
    <name type="scientific">Chaetoceros debilis</name>
    <dbReference type="NCBI Taxonomy" id="122233"/>
    <lineage>
        <taxon>Eukaryota</taxon>
        <taxon>Sar</taxon>
        <taxon>Stramenopiles</taxon>
        <taxon>Ochrophyta</taxon>
        <taxon>Bacillariophyta</taxon>
        <taxon>Coscinodiscophyceae</taxon>
        <taxon>Chaetocerotophycidae</taxon>
        <taxon>Chaetocerotales</taxon>
        <taxon>Chaetocerotaceae</taxon>
        <taxon>Chaetoceros</taxon>
    </lineage>
</organism>
<feature type="compositionally biased region" description="Low complexity" evidence="2">
    <location>
        <begin position="701"/>
        <end position="710"/>
    </location>
</feature>
<dbReference type="PANTHER" id="PTHR23317:SF76">
    <property type="entry name" value="LD20667P"/>
    <property type="match status" value="1"/>
</dbReference>
<dbReference type="PROSITE" id="PS51650">
    <property type="entry name" value="C2_DOCK"/>
    <property type="match status" value="1"/>
</dbReference>
<feature type="region of interest" description="Disordered" evidence="2">
    <location>
        <begin position="698"/>
        <end position="741"/>
    </location>
</feature>
<dbReference type="EMBL" id="HBIO01013036">
    <property type="protein sequence ID" value="CAE0465308.1"/>
    <property type="molecule type" value="Transcribed_RNA"/>
</dbReference>
<sequence>MNAFAAMANGGSFGAPSTQSNDDNDSFDEELSRSEDNAQKNDIANFAAMANGGFPIHGNGDNNALDEEDTSRMAEIGAFAAAASGGGSMIYKKPKTGTSNNGNEETGGGEGGTFVSSAVQANNDNQSNQNLSAALASLECDSTTEKLPIPQKLKATLPVFSNFSTTQRKPECDQLYSERILVPRPLFFGTTLPREVMSILQSSPNDDSCCKVLDDSCVESDNGDMDTESSDIKEILTPDDGEGRGQSLKKTVGQYKNVINTVETFGNFIVGSDNISDRKRKLSFKHHSTLFEPVWGDMARLKREDRIMEYMDSEEEVSITYPTDIPNSVSSLASPMSADMSESSEVESIVCSPSNDESVGPESKAESPNLLTSSKQEDAASNLSLDLNENLFLQYARGDSHGLGGTFVGAKGTLVSVPETHVLRNMSNPKGSFESNELKRQIGLNDNLSRALESLVGGGAAGASGVSLGAVEAGEAAAEAMNQMAQTVKEGRPVSNLELTGGKVPLYGCDDSPLPSIIDLFVHETKEDLIRSTEQQESEEIISSHTVPNLFGGNVCPSRCTGPDDSQSWFSRTGDDKSKSSLAELDFLTQYQGESITRSHTVGMSFDSLPNMRSFNKSTIPSPLPPPPMKKTMLRRHSNSSRTVASEPQTIVISDHVSTAASLPPRYESLGRKKTLTGSKNVIGWWNVDDSKAIKKKYKGESSSVSTESSNRLQMPPLREEMREGDFSSRMSPTRKSLLDGNRSLSELPSAVDTVKHIPSLSDRPPNNRHVQVDTQMVAFPSLGEVEPFFCRVSLWLHSSCKVDSETSSVRNKCGRITESLHFDVINDPTVEELCAKALFPPLYNANQERYETSRCGVFAFPSCYDLNNVYVVIIVEKTLTEDGELEMYWNKNDDIARDISKCRSRAGRAADRLGSFLTPFAFGVAPLVKIIGSDSPSVPSSRAAQIPLFKFLPGEGDRQILNHIMAMSCPRGNFSTLNKASEVARDGTALMVLRNFGFLGIHSTIARNSKLARDRLVDFTGEIQVRRKLKEEEIPCLDNDGGQVATVQRWHENFVAELTSNGGRNLSSTKDHSLYTQELASIPLATTQINSKSLKELKPGTHFHTSFCNELLLQPYNIENCPKRNVCIKMEVARHYFSDDLNAMVVVPMSPSIHNPRRGPFLVREVFTTCAYHKVDPFFTDEFKVKLPLGDLSHKNEGDLVLVFTAYHVSVKEKKKWTLKHSCESTEAYSPLEQIGCGILPLSVGEKASYLIENGIHAVKLNYKSRKVGGHEAEDEQHQQKAYLKPHARVLEPIVISSEASLSDNETCPEDDNSRGEETSIQPSDIDTTLQDAPSTPLSLLSFPDKIDSMPFDGMWSKAKMFKEHRHLNPVDPTLFVRSISLSSVHPQNEALAQYFQHAPGVPLRLKQQDFCGIWKKDEDEIKESIHHIQKTFQLSSEEKDLVKCVVDVSKSTVCPTPDLSSHFLRTIFPLWRILVAGSGKPCIAFSNPALVLPSRIHAFSTLLYVLNSTTNYLNKSGVTEPGGSQKWTLTTMARLISIVFDEDSILTESDDAFLEDYESMFLDGGLSTNVGKRTPRSEDNNTEKEQKGVQSVVNKGKLSRHLNRLDHISPKSSFGSGSYSDLEFITVESNGSSQKLLSPSSSQDDIVLLNSNEKPAPLRNRSFSAPSAPQLKVDTKTDFQFALKAAANSPVLSPFNVAASGHIMRRKRMAGPSSSLATISEDHDSRDDSSHQPLPTRNVNGMDNLDAIDTELVLKKSKPAKVKQMRVPKINNGKVLSTESDKTKITFTELDLNSDANSATCNDGAQSSKSSKTVVPNTDEIETVGEEFLLMIGQNYGYGMTASKVLGGEERRVGVAHHRKTKSRCSIDWTLPPTDHIIESHQQLEIINRSSSSKKVLGVKTETSTTGSDSNGEDSASLTSSITNKTSIDFDKDNDLSNETMDTAKTKTICLPSFATRLRHQGKASDQGRWFPFMYEVIIFQWNALLSKQTKRSSRKSTISQDIYVNLSEASQKAKGVVISCAPILFAVIKQSLGHRIDSLFRARKQFDNRSTNDTQRRLGVNPLITIDDRLLSTLETLITKVTDACIDSRNFDSWAFRNTSIAVNDSIIRFLRDLFSFLEARVVHRLILVYFSRFVSREGKQWQERDSNIGLRCSWEVSKLRLNAVTTLIRFQDQIKVASPLMEKWGNWSLRPPTRSNIHLFSDAIEELESLSMASFAVTEPVRKGSVEIPEWKAHWLVELVTDICLAASGHVEQSIQLRASSLLYELFWTSSNIGKLQGSSTVVASLYLSFIPKLLDHVSYLSSLPAKSALRKDILPCFVFVLQSAPFWLLRALWRKYCKRTEGKGATGCYGGIKNLVAGDDESSVKNDGNKNSGQSEQQNESFDEEKEEVHLPCILDLCSLLNLSLTTIEYEGSENHIDDPMSESLTSQWHAEFLLAPETDISTSRKRGLRGVSSKSKIRSPPTSTSSRKWHSHDGAIVIITTCRNIVREYVSMLRSAGDFDVNAIVNGPIASFSIGPGMNSIGNTRSKRGKHSVEGIDFSFKDKVIFIRAISSIYLNCLSLRQSDVAFIKTLLASTEILKVFGIELFLSAVGETLQHWMRVLLVHCGARRAKVRVEALDLLALILRLQWDSFGSFTRVRIPLLAVQTEVMERIVATAAARYYREQRKAKNSIQYLSNSKAEAALTPLWRTLQRLHDGSASNNAAFKSALQLLANKMKTLYRAYIAAHALAIVNRTEENKVPTTPDTMDENFFQVSRVVRESAEFSKKILGNNHVALERGPILIQNEVVEDAFLAAADVFSPTELPLYRVAWLRKLAEFHATRERHAEQAACRLQIYKTLRQAAALHDMLWNSIPFWPWASDPSEGSHVDGEGPTAMNTAHVSSPELDDNYNESHPLTDSEGCQSFRRIFYRVANSVKMRTGDWDVGGNKTLFHAVCFASEYNSVPPWIALREIEHDMVYEAETAGELFLKAGIVESSRFCWSLATNFYSEVFNYARLAYCYRRLASVVASQVPSIETGPKQASNHLELSSPLGRFYRVHFHGGAADELMGKMFIYRAPVYVKLDEFCENLREVFVSILPEKTPITLSLDDGRAQMPPVRNERRKLGAVPREPMIIKVTPLKPLLSRDKCPRGSAEWFYRQTEIAVVPDQQRAKYSPSNKVTKPNHNHNISRNRYSTISSLATGFGRPSDSNNSFRSVNKTDNSIPGGGEEIGVNKFSFTHARDRQRTYREMHKIPSEEVVEKNLRVTELLVSEDMPNCVTRQAVAVENRTVFHQTPLEAGVEAVCSWCAILFRTAVATNGLAVIGDRANQGIGHSAIKVIDECIHRSKVKELGIVMLKQIDVEESQNIGTYERLSKEESKLHQMKLTRAIVIFMELLHVLIGRNRDLLLAANESRKRRDASSTSSYSVRVGGFGIPQSPGQFDGGTFFSDRTYDDGTSTMYGGSTASTMNRTDKSMAIQRELQIAFIAMTRALHLIIRDIIRSETPRWMRMCSQDSHYFSSGSYRQTRIPIGEELLFFGHPSDTSHESDERDPNESFGIPLSILPTQTASSDQDSYAESGTNSRASSKDSQSPANYGY</sequence>
<feature type="compositionally biased region" description="Basic and acidic residues" evidence="2">
    <location>
        <begin position="3528"/>
        <end position="3539"/>
    </location>
</feature>
<dbReference type="EMBL" id="HBIO01013035">
    <property type="protein sequence ID" value="CAE0465307.1"/>
    <property type="molecule type" value="Transcribed_RNA"/>
</dbReference>
<feature type="compositionally biased region" description="Polar residues" evidence="2">
    <location>
        <begin position="3549"/>
        <end position="3583"/>
    </location>
</feature>
<feature type="region of interest" description="Disordered" evidence="2">
    <location>
        <begin position="2869"/>
        <end position="2903"/>
    </location>
</feature>
<evidence type="ECO:0000313" key="5">
    <source>
        <dbReference type="EMBL" id="CAE0465308.1"/>
    </source>
</evidence>
<feature type="compositionally biased region" description="Low complexity" evidence="2">
    <location>
        <begin position="341"/>
        <end position="354"/>
    </location>
</feature>
<dbReference type="Gene3D" id="2.60.40.150">
    <property type="entry name" value="C2 domain"/>
    <property type="match status" value="1"/>
</dbReference>
<feature type="compositionally biased region" description="Basic and acidic residues" evidence="2">
    <location>
        <begin position="30"/>
        <end position="39"/>
    </location>
</feature>
<feature type="region of interest" description="Disordered" evidence="2">
    <location>
        <begin position="3523"/>
        <end position="3583"/>
    </location>
</feature>
<dbReference type="GO" id="GO:0007264">
    <property type="term" value="P:small GTPase-mediated signal transduction"/>
    <property type="evidence" value="ECO:0007669"/>
    <property type="project" value="InterPro"/>
</dbReference>
<feature type="region of interest" description="Disordered" evidence="2">
    <location>
        <begin position="3155"/>
        <end position="3175"/>
    </location>
</feature>
<dbReference type="GO" id="GO:0005085">
    <property type="term" value="F:guanyl-nucleotide exchange factor activity"/>
    <property type="evidence" value="ECO:0007669"/>
    <property type="project" value="InterPro"/>
</dbReference>
<feature type="compositionally biased region" description="Basic and acidic residues" evidence="2">
    <location>
        <begin position="1722"/>
        <end position="1732"/>
    </location>
</feature>
<dbReference type="InterPro" id="IPR043161">
    <property type="entry name" value="DOCK_C_lobe_A"/>
</dbReference>
<name>A0A6S8UTH9_9STRA</name>
<evidence type="ECO:0000256" key="1">
    <source>
        <dbReference type="PROSITE-ProRule" id="PRU00983"/>
    </source>
</evidence>
<feature type="compositionally biased region" description="Basic and acidic residues" evidence="2">
    <location>
        <begin position="1577"/>
        <end position="1589"/>
    </location>
</feature>
<feature type="domain" description="C2 DOCK-type" evidence="3">
    <location>
        <begin position="1109"/>
        <end position="1292"/>
    </location>
</feature>
<feature type="region of interest" description="Disordered" evidence="2">
    <location>
        <begin position="1302"/>
        <end position="1334"/>
    </location>
</feature>
<proteinExistence type="inferred from homology"/>
<evidence type="ECO:0000313" key="4">
    <source>
        <dbReference type="EMBL" id="CAE0465307.1"/>
    </source>
</evidence>
<feature type="compositionally biased region" description="Polar residues" evidence="2">
    <location>
        <begin position="1320"/>
        <end position="1334"/>
    </location>
</feature>
<dbReference type="InterPro" id="IPR026791">
    <property type="entry name" value="DOCK"/>
</dbReference>
<comment type="similarity">
    <text evidence="1">Belongs to the DOCK family.</text>
</comment>
<dbReference type="Gene3D" id="1.25.40.410">
    <property type="match status" value="1"/>
</dbReference>
<evidence type="ECO:0000259" key="3">
    <source>
        <dbReference type="PROSITE" id="PS51650"/>
    </source>
</evidence>